<organism evidence="1 2">
    <name type="scientific">Mycoplasmopsis columbinasalis</name>
    <dbReference type="NCBI Taxonomy" id="114880"/>
    <lineage>
        <taxon>Bacteria</taxon>
        <taxon>Bacillati</taxon>
        <taxon>Mycoplasmatota</taxon>
        <taxon>Mycoplasmoidales</taxon>
        <taxon>Metamycoplasmataceae</taxon>
        <taxon>Mycoplasmopsis</taxon>
    </lineage>
</organism>
<dbReference type="EMBL" id="LR215043">
    <property type="protein sequence ID" value="VEU78196.1"/>
    <property type="molecule type" value="Genomic_DNA"/>
</dbReference>
<dbReference type="OrthoDB" id="403891at2"/>
<sequence length="2332" mass="266073">METLEAAYNEYQFLKAQVARQQSTSGLFSIISTLYIIGKKVSAILSTRTVTGNSGLPLTGVYLIKGIGTSAQDDQEWAVADSTNEYLFDLLAQVEKFDENTPLTDEAIATATTDSPIIRFAFSTTEFIRLITQPDSFIQGDVFSPWKSAWMPLPGESFRRLASNDYFEYFTKTIDPVFGKDGSEYQNFKAVNDVIDILNTTITNNNVLFTNLVNNEEAKIAFQNFVKSFKTAQEAQKLIDQASANIEAWLPLGFIETRPAINESGLATEIFNATAAMVNETRSNPTVNKIFEFKTQYDALLTDQKHLDVENVKIEIDQKLDLWKQDIEFVNQQLSNLNNLQKSKTFLQQILVNFEKVKTASDEDAFPYGAVGIKTFLKWFIDGSSNVLKQNNFDKFRQSGLKYFDLKDSQGNHLINLGDTFDQTKINQFAQTLITQYSDLFDLPNEDSYEHFAYSYFGFADAYNLSDAGKTKISAKIAELDDKIANIFAPLTNFFAKKQEIIDAYKNAESKIDLYLTELKQIYNQTLELLRQDPNLSDIENANISNFLSALSDQLVKVENATNKLADNKQKLLNWDLDINSLKTKWNNKLNESNNDIGTYVKYIDTLTQLFGELSLLQFNEDGELDLRITNPLSLSFNISRTLFGVIAPLVYPLFATQATDSFANVNLIINQAKKLSEIIQNSKNTAEVDSAKTTLQTLFDQNKETLFQHFFFKSTLENDFFINSLANANDALHSRALIYPDLEGPTNNVVSNLASTALGYLQKFEDTFNSNELSKPSPWSKYKDELAQTPVEIQKTIDDIFGYTTSYEDLLNTTLDTRLNRESSTKSLYQILRDKIIDETKDAKMLRKEGNIINFDNPDKFFFAKSPLILINKLQNAGIATEDNKEEILAKIKEVNVVKFAKEGQKLTVFLREISKDETLNFVNQGYTDGYKIVEFDANVKADIALKIDEFFKELGYERIINPYVIQETGFTFNQKGEREKLYSVYLEAYPGLLNKIKEQFPYAAEWQNGPHLVKTLNADGVYRYEIQEGSYLGWTANSRIGLWSVLKVSDPSFKGLSADFLTFVSAHEYGHHITLNGAQDLGNKGTKPLLVSALMPGSQPQLTAYNNADNLRLYLQARSNLDFDNNILLDFNKENQGYDSAYGEYPKWKLPRRNENGELEFVYEDPRDVFGTEDGVYDIQAAFSNKKRRFGQHYDSFLAAVEARRQENNLTGDDAKYLRISDLWLLNTLDPNSATLNPSKFKGLIKILQKKENGEEVFEIASVENKNLNLTDKAGNPITFSYTPTGDLVPNVVEGEYVNGADIKFQDVYENTGYIKRKKFTKVLIKNADGTDAVKLPLNVELTDLKDIEYYNNLVNQLVASIQAFVPSEVSTYGWDRNHSSAKVDVTKELNILQDFPFGEWIDFHFDDKLVPAHYAMSWKAYFNYVLNRTRTGFRDYFKASSNEWSTLAAASGGSYNIDADGNIVDDKGEINGPKNPLFMNNARSYWVANSYQASFDSTNLSNDYSTLQKLFSAFALALDTSKGEGLRIGAAPALPEEVVESLGDPEQILMYQDGSQALALWNSKLGRTRDEHIVITNTLNSNNLSENVLQRLHQVLTRADYEINYAMTEEVSSPRILGLKNVISPLQSIMTAFGGVSTKPQVFFALDNEGNNYKLDLNNPSLLGGATTAKVNLAALTENYELSLFEAFGVNGKYGAELEFSKTDAFLSFVKVDLSKTKLNEEKRRIDWDVAYVNTKWNRDLFFKGIKFWVESGDISPEKRTQMQAILDAQDETEQTQLLANEFMYRFLRSPLALVHTAYTMQQLREPAFQHIQWIFDKNFGLDDYKLDFDIFATQNKETPITWSDELLAHYKQLMHSLNYEGDEPYNKEYLKDWIDGLIPRNITFLDVLINNSNKTIVAPMIRWNFWKWEKNHRSFATQLPLLWYAEAYFSQLSGFVRDKPDPFIESLYYSKTYREFNQLFSDYAWNWAETINRDNLQITYSPVTKNFTHLPTAIGTASESLLGSTYVINGEKAAVWKEKFVELERSYTTKNIMDTLINYTKAYEDENKVYSYNYSKYTDTVMFSQASDFMPARLSSSYFGQIKTDNNAWYKDRWYREITDFLLYDDQGQPVEDHTIRIKDLKGEKVTNLVTAYWQYYLQAQGIGRRNLTKIWRNLDLDAVAMFGYVPNDMKDKIKYLAFKDLKTGEVKTLPVTTENTDNLFYYKTQKANNELDSAARHRLADEEYAYTDLNGKHKGTGFTAWVSNYAVMSNYKDRLLNPGSTYYLYFASDAQGTFAYEVDLGDVESVSENGKTFDQAPVKVTKAQDNLYGENYNGKSILIVQKQFNAS</sequence>
<evidence type="ECO:0000313" key="1">
    <source>
        <dbReference type="EMBL" id="VEU78196.1"/>
    </source>
</evidence>
<reference evidence="1 2" key="1">
    <citation type="submission" date="2019-01" db="EMBL/GenBank/DDBJ databases">
        <authorList>
            <consortium name="Pathogen Informatics"/>
        </authorList>
    </citation>
    <scope>NUCLEOTIDE SEQUENCE [LARGE SCALE GENOMIC DNA]</scope>
    <source>
        <strain evidence="1 2">NCTC10184</strain>
    </source>
</reference>
<evidence type="ECO:0000313" key="2">
    <source>
        <dbReference type="Proteomes" id="UP000290876"/>
    </source>
</evidence>
<keyword evidence="2" id="KW-1185">Reference proteome</keyword>
<dbReference type="Proteomes" id="UP000290876">
    <property type="component" value="Chromosome"/>
</dbReference>
<accession>A0A449BAI0</accession>
<gene>
    <name evidence="1" type="ORF">NCTC10184_00425</name>
</gene>
<dbReference type="RefSeq" id="WP_129623037.1">
    <property type="nucleotide sequence ID" value="NZ_LR215043.1"/>
</dbReference>
<proteinExistence type="predicted"/>
<dbReference type="KEGG" id="mcob:NCTC10184_00425"/>
<protein>
    <submittedName>
        <fullName evidence="1">Uncharacterized protein</fullName>
    </submittedName>
</protein>
<name>A0A449BAI0_9BACT</name>